<keyword evidence="12" id="KW-1185">Reference proteome</keyword>
<dbReference type="PANTHER" id="PTHR46300:SF7">
    <property type="entry name" value="P450, PUTATIVE (EUROFUNG)-RELATED"/>
    <property type="match status" value="1"/>
</dbReference>
<dbReference type="RefSeq" id="XP_060331515.1">
    <property type="nucleotide sequence ID" value="XM_060467506.1"/>
</dbReference>
<dbReference type="AlphaFoldDB" id="A0AA39N6J9"/>
<evidence type="ECO:0000313" key="11">
    <source>
        <dbReference type="EMBL" id="KAK0459289.1"/>
    </source>
</evidence>
<dbReference type="Proteomes" id="UP001175211">
    <property type="component" value="Unassembled WGS sequence"/>
</dbReference>
<evidence type="ECO:0000256" key="9">
    <source>
        <dbReference type="PIRSR" id="PIRSR602401-1"/>
    </source>
</evidence>
<dbReference type="InterPro" id="IPR001128">
    <property type="entry name" value="Cyt_P450"/>
</dbReference>
<evidence type="ECO:0000256" key="5">
    <source>
        <dbReference type="ARBA" id="ARBA00022723"/>
    </source>
</evidence>
<keyword evidence="8 10" id="KW-0503">Monooxygenase</keyword>
<name>A0AA39N6J9_ARMTA</name>
<dbReference type="PROSITE" id="PS00086">
    <property type="entry name" value="CYTOCHROME_P450"/>
    <property type="match status" value="1"/>
</dbReference>
<dbReference type="Gene3D" id="1.10.630.10">
    <property type="entry name" value="Cytochrome P450"/>
    <property type="match status" value="1"/>
</dbReference>
<evidence type="ECO:0000256" key="3">
    <source>
        <dbReference type="ARBA" id="ARBA00010617"/>
    </source>
</evidence>
<accession>A0AA39N6J9</accession>
<evidence type="ECO:0000256" key="1">
    <source>
        <dbReference type="ARBA" id="ARBA00001971"/>
    </source>
</evidence>
<dbReference type="GeneID" id="85351054"/>
<dbReference type="InterPro" id="IPR036396">
    <property type="entry name" value="Cyt_P450_sf"/>
</dbReference>
<keyword evidence="4 9" id="KW-0349">Heme</keyword>
<organism evidence="11 12">
    <name type="scientific">Armillaria tabescens</name>
    <name type="common">Ringless honey mushroom</name>
    <name type="synonym">Agaricus tabescens</name>
    <dbReference type="NCBI Taxonomy" id="1929756"/>
    <lineage>
        <taxon>Eukaryota</taxon>
        <taxon>Fungi</taxon>
        <taxon>Dikarya</taxon>
        <taxon>Basidiomycota</taxon>
        <taxon>Agaricomycotina</taxon>
        <taxon>Agaricomycetes</taxon>
        <taxon>Agaricomycetidae</taxon>
        <taxon>Agaricales</taxon>
        <taxon>Marasmiineae</taxon>
        <taxon>Physalacriaceae</taxon>
        <taxon>Desarmillaria</taxon>
    </lineage>
</organism>
<dbReference type="Pfam" id="PF00067">
    <property type="entry name" value="p450"/>
    <property type="match status" value="1"/>
</dbReference>
<comment type="cofactor">
    <cofactor evidence="1 9">
        <name>heme</name>
        <dbReference type="ChEBI" id="CHEBI:30413"/>
    </cofactor>
</comment>
<evidence type="ECO:0000256" key="6">
    <source>
        <dbReference type="ARBA" id="ARBA00023002"/>
    </source>
</evidence>
<gene>
    <name evidence="11" type="ORF">EV420DRAFT_1269442</name>
</gene>
<dbReference type="PANTHER" id="PTHR46300">
    <property type="entry name" value="P450, PUTATIVE (EUROFUNG)-RELATED-RELATED"/>
    <property type="match status" value="1"/>
</dbReference>
<proteinExistence type="inferred from homology"/>
<dbReference type="PRINTS" id="PR00463">
    <property type="entry name" value="EP450I"/>
</dbReference>
<dbReference type="GO" id="GO:0005506">
    <property type="term" value="F:iron ion binding"/>
    <property type="evidence" value="ECO:0007669"/>
    <property type="project" value="InterPro"/>
</dbReference>
<evidence type="ECO:0000256" key="8">
    <source>
        <dbReference type="ARBA" id="ARBA00023033"/>
    </source>
</evidence>
<dbReference type="CDD" id="cd11065">
    <property type="entry name" value="CYP64-like"/>
    <property type="match status" value="1"/>
</dbReference>
<dbReference type="InterPro" id="IPR050364">
    <property type="entry name" value="Cytochrome_P450_fung"/>
</dbReference>
<dbReference type="InterPro" id="IPR002401">
    <property type="entry name" value="Cyt_P450_E_grp-I"/>
</dbReference>
<dbReference type="EMBL" id="JAUEPS010000015">
    <property type="protein sequence ID" value="KAK0459289.1"/>
    <property type="molecule type" value="Genomic_DNA"/>
</dbReference>
<keyword evidence="7 9" id="KW-0408">Iron</keyword>
<evidence type="ECO:0000256" key="2">
    <source>
        <dbReference type="ARBA" id="ARBA00005179"/>
    </source>
</evidence>
<evidence type="ECO:0000256" key="4">
    <source>
        <dbReference type="ARBA" id="ARBA00022617"/>
    </source>
</evidence>
<keyword evidence="5 9" id="KW-0479">Metal-binding</keyword>
<dbReference type="SUPFAM" id="SSF48264">
    <property type="entry name" value="Cytochrome P450"/>
    <property type="match status" value="1"/>
</dbReference>
<dbReference type="InterPro" id="IPR017972">
    <property type="entry name" value="Cyt_P450_CS"/>
</dbReference>
<comment type="caution">
    <text evidence="11">The sequence shown here is derived from an EMBL/GenBank/DDBJ whole genome shotgun (WGS) entry which is preliminary data.</text>
</comment>
<protein>
    <submittedName>
        <fullName evidence="11">Cytochrome P450</fullName>
    </submittedName>
</protein>
<evidence type="ECO:0000256" key="10">
    <source>
        <dbReference type="RuleBase" id="RU000461"/>
    </source>
</evidence>
<keyword evidence="6 10" id="KW-0560">Oxidoreductase</keyword>
<feature type="binding site" description="axial binding residue" evidence="9">
    <location>
        <position position="433"/>
    </location>
    <ligand>
        <name>heme</name>
        <dbReference type="ChEBI" id="CHEBI:30413"/>
    </ligand>
    <ligandPart>
        <name>Fe</name>
        <dbReference type="ChEBI" id="CHEBI:18248"/>
    </ligandPart>
</feature>
<dbReference type="GO" id="GO:0004497">
    <property type="term" value="F:monooxygenase activity"/>
    <property type="evidence" value="ECO:0007669"/>
    <property type="project" value="UniProtKB-KW"/>
</dbReference>
<dbReference type="GO" id="GO:0020037">
    <property type="term" value="F:heme binding"/>
    <property type="evidence" value="ECO:0007669"/>
    <property type="project" value="InterPro"/>
</dbReference>
<dbReference type="PRINTS" id="PR00385">
    <property type="entry name" value="P450"/>
</dbReference>
<reference evidence="11" key="1">
    <citation type="submission" date="2023-06" db="EMBL/GenBank/DDBJ databases">
        <authorList>
            <consortium name="Lawrence Berkeley National Laboratory"/>
            <person name="Ahrendt S."/>
            <person name="Sahu N."/>
            <person name="Indic B."/>
            <person name="Wong-Bajracharya J."/>
            <person name="Merenyi Z."/>
            <person name="Ke H.-M."/>
            <person name="Monk M."/>
            <person name="Kocsube S."/>
            <person name="Drula E."/>
            <person name="Lipzen A."/>
            <person name="Balint B."/>
            <person name="Henrissat B."/>
            <person name="Andreopoulos B."/>
            <person name="Martin F.M."/>
            <person name="Harder C.B."/>
            <person name="Rigling D."/>
            <person name="Ford K.L."/>
            <person name="Foster G.D."/>
            <person name="Pangilinan J."/>
            <person name="Papanicolaou A."/>
            <person name="Barry K."/>
            <person name="LaButti K."/>
            <person name="Viragh M."/>
            <person name="Koriabine M."/>
            <person name="Yan M."/>
            <person name="Riley R."/>
            <person name="Champramary S."/>
            <person name="Plett K.L."/>
            <person name="Tsai I.J."/>
            <person name="Slot J."/>
            <person name="Sipos G."/>
            <person name="Plett J."/>
            <person name="Nagy L.G."/>
            <person name="Grigoriev I.V."/>
        </authorList>
    </citation>
    <scope>NUCLEOTIDE SEQUENCE</scope>
    <source>
        <strain evidence="11">CCBAS 213</strain>
    </source>
</reference>
<comment type="pathway">
    <text evidence="2">Secondary metabolite biosynthesis.</text>
</comment>
<evidence type="ECO:0000256" key="7">
    <source>
        <dbReference type="ARBA" id="ARBA00023004"/>
    </source>
</evidence>
<comment type="similarity">
    <text evidence="3 10">Belongs to the cytochrome P450 family.</text>
</comment>
<sequence length="504" mass="56489">MYSTTPLFLSLAIAVFLLYRRFRLSRSSPLPPGPKGLPLIGNLWDIPVDHPWLTFAKWSSTYGDILYLSSPGNQTIVLNSAEAVTELLEKRSGNYSDRPDFNMLHLSGWGFSLGFMRYSNWWRTHRRMFHQYFQPRAVPAYYLVQLKATSVLLRQLIKSPSETFHHIRHHAGSIIMKIVYDYDVDPDGDVFVRLADQSNEALRIGGTEGTFLVDYLPILSRVPDWFPGAKFRKLAKTWMKDARAMIEEPFAYASESIANGNEALSFVSENLRKMKETELSDNSETSLEIIKNAAGVAFTGGADTTVSTVLSAILAFMLYPEVQAKAQAELDAVVGGFRLPNFDDHPQLPYIDAVLSEALRWNPVFPLSIPHRSVTDDVYKGYYIPGGKSRAVLHNEKDYPNPTIFDPERFMKKEGKELPPDPMAAFGYGRRVCPGRYLALNTAWIAIASIASTLSVSKAVDSDGRVIEPSDKFTGGFMSSPLPFKCMVMARSVQAQALIDSSRK</sequence>
<dbReference type="GO" id="GO:0016705">
    <property type="term" value="F:oxidoreductase activity, acting on paired donors, with incorporation or reduction of molecular oxygen"/>
    <property type="evidence" value="ECO:0007669"/>
    <property type="project" value="InterPro"/>
</dbReference>
<evidence type="ECO:0000313" key="12">
    <source>
        <dbReference type="Proteomes" id="UP001175211"/>
    </source>
</evidence>